<organism evidence="2">
    <name type="scientific">Rhipicephalus zambeziensis</name>
    <dbReference type="NCBI Taxonomy" id="60191"/>
    <lineage>
        <taxon>Eukaryota</taxon>
        <taxon>Metazoa</taxon>
        <taxon>Ecdysozoa</taxon>
        <taxon>Arthropoda</taxon>
        <taxon>Chelicerata</taxon>
        <taxon>Arachnida</taxon>
        <taxon>Acari</taxon>
        <taxon>Parasitiformes</taxon>
        <taxon>Ixodida</taxon>
        <taxon>Ixodoidea</taxon>
        <taxon>Ixodidae</taxon>
        <taxon>Rhipicephalinae</taxon>
        <taxon>Rhipicephalus</taxon>
        <taxon>Rhipicephalus</taxon>
    </lineage>
</organism>
<feature type="compositionally biased region" description="Polar residues" evidence="1">
    <location>
        <begin position="104"/>
        <end position="124"/>
    </location>
</feature>
<feature type="compositionally biased region" description="Basic and acidic residues" evidence="1">
    <location>
        <begin position="127"/>
        <end position="136"/>
    </location>
</feature>
<feature type="compositionally biased region" description="Basic and acidic residues" evidence="1">
    <location>
        <begin position="66"/>
        <end position="79"/>
    </location>
</feature>
<reference evidence="2" key="1">
    <citation type="journal article" date="2017" name="Parasit. Vectors">
        <title>Sialotranscriptomics of Rhipicephalus zambeziensis reveals intricate expression profiles of secretory proteins and suggests tight temporal transcriptional regulation during blood-feeding.</title>
        <authorList>
            <person name="de Castro M.H."/>
            <person name="de Klerk D."/>
            <person name="Pienaar R."/>
            <person name="Rees D.J.G."/>
            <person name="Mans B.J."/>
        </authorList>
    </citation>
    <scope>NUCLEOTIDE SEQUENCE</scope>
    <source>
        <tissue evidence="2">Salivary glands</tissue>
    </source>
</reference>
<protein>
    <submittedName>
        <fullName evidence="2">Uncharacterized protein</fullName>
    </submittedName>
</protein>
<evidence type="ECO:0000313" key="2">
    <source>
        <dbReference type="EMBL" id="MAA13418.1"/>
    </source>
</evidence>
<evidence type="ECO:0000256" key="1">
    <source>
        <dbReference type="SAM" id="MobiDB-lite"/>
    </source>
</evidence>
<accession>A0A224Y748</accession>
<proteinExistence type="predicted"/>
<dbReference type="EMBL" id="GFPF01002272">
    <property type="protein sequence ID" value="MAA13418.1"/>
    <property type="molecule type" value="Transcribed_RNA"/>
</dbReference>
<feature type="region of interest" description="Disordered" evidence="1">
    <location>
        <begin position="57"/>
        <end position="136"/>
    </location>
</feature>
<sequence>MISTTYGSSSIQCHSLRILIFQYTHDTTDPGLNGTGNNDKQENGKLGQLVGIHFFQSVTAQHTRGQQKENGQHGADSQHQRSVVRLPSTAPARAALQPIEKMTSRNTDTFIAHSSPSVCLNAGSSEKPAEGRHRGS</sequence>
<dbReference type="AlphaFoldDB" id="A0A224Y748"/>
<name>A0A224Y748_9ACAR</name>